<evidence type="ECO:0000313" key="4">
    <source>
        <dbReference type="EMBL" id="KAG8362606.1"/>
    </source>
</evidence>
<dbReference type="InterPro" id="IPR002182">
    <property type="entry name" value="NB-ARC"/>
</dbReference>
<dbReference type="Proteomes" id="UP000826271">
    <property type="component" value="Unassembled WGS sequence"/>
</dbReference>
<dbReference type="Pfam" id="PF00931">
    <property type="entry name" value="NB-ARC"/>
    <property type="match status" value="1"/>
</dbReference>
<evidence type="ECO:0000256" key="2">
    <source>
        <dbReference type="SAM" id="Coils"/>
    </source>
</evidence>
<gene>
    <name evidence="4" type="ORF">BUALT_BualtUnG0058900</name>
</gene>
<dbReference type="Gene3D" id="3.40.50.300">
    <property type="entry name" value="P-loop containing nucleotide triphosphate hydrolases"/>
    <property type="match status" value="1"/>
</dbReference>
<dbReference type="GO" id="GO:0043531">
    <property type="term" value="F:ADP binding"/>
    <property type="evidence" value="ECO:0007669"/>
    <property type="project" value="InterPro"/>
</dbReference>
<feature type="domain" description="NB-ARC" evidence="3">
    <location>
        <begin position="195"/>
        <end position="276"/>
    </location>
</feature>
<reference evidence="4" key="1">
    <citation type="submission" date="2019-10" db="EMBL/GenBank/DDBJ databases">
        <authorList>
            <person name="Zhang R."/>
            <person name="Pan Y."/>
            <person name="Wang J."/>
            <person name="Ma R."/>
            <person name="Yu S."/>
        </authorList>
    </citation>
    <scope>NUCLEOTIDE SEQUENCE</scope>
    <source>
        <strain evidence="4">LA-IB0</strain>
        <tissue evidence="4">Leaf</tissue>
    </source>
</reference>
<sequence>MEMAEIVVALVKPAIEELGKVIVAPIKRQFNYLCCFTSNIQSLRKEVERLDNARAGLQLRVDAAKDNVEMILPDVESWLKSSDEIKVDINGIETEIPIVKRRFWNIKSRFLLSRKAKKTTEATKKLRGECNFNLISQPAPPPATGPIQIGETYEFVTRKKIEEDIMKALRGGEVNMLGICGMGGVGLELKEEALQARAHKLRARLTGTKKILVVLDDVWEIPKLEELGIPSGVKECTILLTSRNRGVYNAMDVKHIFGLEILPEEEAWVFFREKVGTCVDGQDLFL</sequence>
<dbReference type="InterPro" id="IPR027417">
    <property type="entry name" value="P-loop_NTPase"/>
</dbReference>
<comment type="caution">
    <text evidence="4">The sequence shown here is derived from an EMBL/GenBank/DDBJ whole genome shotgun (WGS) entry which is preliminary data.</text>
</comment>
<dbReference type="AlphaFoldDB" id="A0AAV6VYU5"/>
<dbReference type="PANTHER" id="PTHR33463">
    <property type="entry name" value="NB-ARC DOMAIN-CONTAINING PROTEIN-RELATED"/>
    <property type="match status" value="1"/>
</dbReference>
<evidence type="ECO:0000256" key="1">
    <source>
        <dbReference type="ARBA" id="ARBA00022821"/>
    </source>
</evidence>
<evidence type="ECO:0000313" key="5">
    <source>
        <dbReference type="Proteomes" id="UP000826271"/>
    </source>
</evidence>
<accession>A0AAV6VYU5</accession>
<evidence type="ECO:0000259" key="3">
    <source>
        <dbReference type="Pfam" id="PF00931"/>
    </source>
</evidence>
<feature type="coiled-coil region" evidence="2">
    <location>
        <begin position="40"/>
        <end position="67"/>
    </location>
</feature>
<dbReference type="SUPFAM" id="SSF52540">
    <property type="entry name" value="P-loop containing nucleoside triphosphate hydrolases"/>
    <property type="match status" value="1"/>
</dbReference>
<name>A0AAV6VYU5_9LAMI</name>
<dbReference type="EMBL" id="WHWC01000417">
    <property type="protein sequence ID" value="KAG8362606.1"/>
    <property type="molecule type" value="Genomic_DNA"/>
</dbReference>
<protein>
    <recommendedName>
        <fullName evidence="3">NB-ARC domain-containing protein</fullName>
    </recommendedName>
</protein>
<keyword evidence="5" id="KW-1185">Reference proteome</keyword>
<dbReference type="PANTHER" id="PTHR33463:SF198">
    <property type="entry name" value="RPP4C3"/>
    <property type="match status" value="1"/>
</dbReference>
<proteinExistence type="predicted"/>
<keyword evidence="2" id="KW-0175">Coiled coil</keyword>
<organism evidence="4 5">
    <name type="scientific">Buddleja alternifolia</name>
    <dbReference type="NCBI Taxonomy" id="168488"/>
    <lineage>
        <taxon>Eukaryota</taxon>
        <taxon>Viridiplantae</taxon>
        <taxon>Streptophyta</taxon>
        <taxon>Embryophyta</taxon>
        <taxon>Tracheophyta</taxon>
        <taxon>Spermatophyta</taxon>
        <taxon>Magnoliopsida</taxon>
        <taxon>eudicotyledons</taxon>
        <taxon>Gunneridae</taxon>
        <taxon>Pentapetalae</taxon>
        <taxon>asterids</taxon>
        <taxon>lamiids</taxon>
        <taxon>Lamiales</taxon>
        <taxon>Scrophulariaceae</taxon>
        <taxon>Buddlejeae</taxon>
        <taxon>Buddleja</taxon>
    </lineage>
</organism>
<dbReference type="InterPro" id="IPR050905">
    <property type="entry name" value="Plant_NBS-LRR"/>
</dbReference>
<keyword evidence="1" id="KW-0611">Plant defense</keyword>